<dbReference type="SUPFAM" id="SSF52151">
    <property type="entry name" value="FabD/lysophospholipase-like"/>
    <property type="match status" value="1"/>
</dbReference>
<evidence type="ECO:0000313" key="10">
    <source>
        <dbReference type="Proteomes" id="UP001148299"/>
    </source>
</evidence>
<keyword evidence="10" id="KW-1185">Reference proteome</keyword>
<accession>A0A9W9QMU8</accession>
<evidence type="ECO:0000259" key="7">
    <source>
        <dbReference type="PROSITE" id="PS50089"/>
    </source>
</evidence>
<dbReference type="GO" id="GO:0008270">
    <property type="term" value="F:zinc ion binding"/>
    <property type="evidence" value="ECO:0007669"/>
    <property type="project" value="UniProtKB-KW"/>
</dbReference>
<dbReference type="GO" id="GO:0019369">
    <property type="term" value="P:arachidonate metabolic process"/>
    <property type="evidence" value="ECO:0007669"/>
    <property type="project" value="TreeGrafter"/>
</dbReference>
<name>A0A9W9QMU8_PENBR</name>
<organism evidence="9 10">
    <name type="scientific">Penicillium brevicompactum</name>
    <dbReference type="NCBI Taxonomy" id="5074"/>
    <lineage>
        <taxon>Eukaryota</taxon>
        <taxon>Fungi</taxon>
        <taxon>Dikarya</taxon>
        <taxon>Ascomycota</taxon>
        <taxon>Pezizomycotina</taxon>
        <taxon>Eurotiomycetes</taxon>
        <taxon>Eurotiomycetidae</taxon>
        <taxon>Eurotiales</taxon>
        <taxon>Aspergillaceae</taxon>
        <taxon>Penicillium</taxon>
    </lineage>
</organism>
<dbReference type="InterPro" id="IPR002641">
    <property type="entry name" value="PNPLA_dom"/>
</dbReference>
<gene>
    <name evidence="9" type="ORF">N7541_009334</name>
</gene>
<feature type="active site" description="Proton acceptor" evidence="6">
    <location>
        <position position="673"/>
    </location>
</feature>
<proteinExistence type="predicted"/>
<feature type="domain" description="RING-type" evidence="7">
    <location>
        <begin position="409"/>
        <end position="455"/>
    </location>
</feature>
<dbReference type="GO" id="GO:0046486">
    <property type="term" value="P:glycerolipid metabolic process"/>
    <property type="evidence" value="ECO:0007669"/>
    <property type="project" value="UniProtKB-ARBA"/>
</dbReference>
<dbReference type="PANTHER" id="PTHR24185:SF8">
    <property type="entry name" value="PNPLA DOMAIN-CONTAINING PROTEIN"/>
    <property type="match status" value="1"/>
</dbReference>
<keyword evidence="6" id="KW-0378">Hydrolase</keyword>
<dbReference type="PANTHER" id="PTHR24185">
    <property type="entry name" value="CALCIUM-INDEPENDENT PHOSPHOLIPASE A2-GAMMA"/>
    <property type="match status" value="1"/>
</dbReference>
<dbReference type="InterPro" id="IPR001841">
    <property type="entry name" value="Znf_RING"/>
</dbReference>
<sequence>MAAWLDLVSENEVWHLVDTNRLGELVQELPYPKFQYPSLLYFTGNSNRMKALRALFPYNNITRKGPAGLIRLHLSTKTAHTPSPILFAESSLCLEYSLGDSKWLKHSTTKHRSFSITGAEGLLPPARLQQEVKRQIVLPWTQILCLFLDSAADIQAARNLLQQPRRQLTIGDEGIPAPTQIVIVLTNGKHTTKAFTQEYAQLQKMIKTGTVTILDLSPRSRLSDNVVFAPLQCLILKQLGIVQAEQLSACRRFSAVHLCAFWNTHVQSHQRLLDAPPFDLLERARRGYTRNDTMGDCLREVSQHKPSVGCSEEDFDDLVATAFLMDAYPLECMLNCPGFSPILVFAAFYEKLCLSIWDAKFQGHIAGVSFRFVQSFGQLSSVRTSAAIRKETLHRLYRRWGGLRSTTTCLVCLCRPPEHMLPCKHAICDTCVVIFGNPSSLGEYHFEVAQCPICDERSNVTVRQLPPTKHPVILSLDGGGVRGLIQLGLLQALERRIGVPIASLPDLCTGTSVGALSTINIILNQSSVTQCFNAFPDLARNIFRPSSNSPVPRSIRWLASAFNLITDGLYDSDGLSQIFKAAVGPSRRMFDVATASPAGCRIAIVASRTSDGKACVLANYRRKSPRSANTAYQFLAPHDDREDPFLWEAAICSVAAPFYFQTKTLPGLGLLQDGGVRANNPLAIALRESGIIWPMAKRHDLLLSVGTGFSTSSPSDSTGFLDRIREGALPRLFRAMMSSPSMDGRQGFLEALNYLPHSSTPDIFRLDQAIDGTLPALDDTCSLEIMSNMDFAVPAELVRSILASAMFFFELDESPVQGNASFYCRGSVLCSRPNPTDILQRVLVEFPGARFRSGQDHDLGSIDPVDVCQLCGYFRKGVAFRVTSLEERVSIEIANDTFREKIGGFPKSTLEFLDEQKAYAQFGRADHQILDWPPRRSCYCYRGSKRVVHFLEPTVGQKRRRL</sequence>
<feature type="short sequence motif" description="GXSXG" evidence="6">
    <location>
        <begin position="510"/>
        <end position="514"/>
    </location>
</feature>
<keyword evidence="4 6" id="KW-0443">Lipid metabolism</keyword>
<dbReference type="EMBL" id="JAPZBR010000008">
    <property type="protein sequence ID" value="KAJ5340210.1"/>
    <property type="molecule type" value="Genomic_DNA"/>
</dbReference>
<dbReference type="SUPFAM" id="SSF57850">
    <property type="entry name" value="RING/U-box"/>
    <property type="match status" value="1"/>
</dbReference>
<dbReference type="PROSITE" id="PS51635">
    <property type="entry name" value="PNPLA"/>
    <property type="match status" value="1"/>
</dbReference>
<evidence type="ECO:0000256" key="1">
    <source>
        <dbReference type="ARBA" id="ARBA00022723"/>
    </source>
</evidence>
<keyword evidence="6" id="KW-0442">Lipid degradation</keyword>
<evidence type="ECO:0000259" key="8">
    <source>
        <dbReference type="PROSITE" id="PS51635"/>
    </source>
</evidence>
<protein>
    <recommendedName>
        <fullName evidence="11">Calcium-independent phospholipase A2-gamma</fullName>
    </recommendedName>
</protein>
<evidence type="ECO:0000313" key="9">
    <source>
        <dbReference type="EMBL" id="KAJ5340210.1"/>
    </source>
</evidence>
<evidence type="ECO:0000256" key="2">
    <source>
        <dbReference type="ARBA" id="ARBA00022771"/>
    </source>
</evidence>
<dbReference type="CDD" id="cd07199">
    <property type="entry name" value="Pat17_PNPLA8_PNPLA9_like"/>
    <property type="match status" value="1"/>
</dbReference>
<reference evidence="9" key="1">
    <citation type="submission" date="2022-12" db="EMBL/GenBank/DDBJ databases">
        <authorList>
            <person name="Petersen C."/>
        </authorList>
    </citation>
    <scope>NUCLEOTIDE SEQUENCE</scope>
    <source>
        <strain evidence="9">IBT 35675</strain>
    </source>
</reference>
<keyword evidence="2 5" id="KW-0863">Zinc-finger</keyword>
<keyword evidence="1" id="KW-0479">Metal-binding</keyword>
<dbReference type="InterPro" id="IPR016035">
    <property type="entry name" value="Acyl_Trfase/lysoPLipase"/>
</dbReference>
<evidence type="ECO:0000256" key="6">
    <source>
        <dbReference type="PROSITE-ProRule" id="PRU01161"/>
    </source>
</evidence>
<dbReference type="InterPro" id="IPR017907">
    <property type="entry name" value="Znf_RING_CS"/>
</dbReference>
<reference evidence="9" key="2">
    <citation type="journal article" date="2023" name="IMA Fungus">
        <title>Comparative genomic study of the Penicillium genus elucidates a diverse pangenome and 15 lateral gene transfer events.</title>
        <authorList>
            <person name="Petersen C."/>
            <person name="Sorensen T."/>
            <person name="Nielsen M.R."/>
            <person name="Sondergaard T.E."/>
            <person name="Sorensen J.L."/>
            <person name="Fitzpatrick D.A."/>
            <person name="Frisvad J.C."/>
            <person name="Nielsen K.L."/>
        </authorList>
    </citation>
    <scope>NUCLEOTIDE SEQUENCE</scope>
    <source>
        <strain evidence="9">IBT 35675</strain>
    </source>
</reference>
<evidence type="ECO:0008006" key="11">
    <source>
        <dbReference type="Google" id="ProtNLM"/>
    </source>
</evidence>
<dbReference type="InterPro" id="IPR013083">
    <property type="entry name" value="Znf_RING/FYVE/PHD"/>
</dbReference>
<dbReference type="Proteomes" id="UP001148299">
    <property type="component" value="Unassembled WGS sequence"/>
</dbReference>
<feature type="short sequence motif" description="DGA/G" evidence="6">
    <location>
        <begin position="673"/>
        <end position="675"/>
    </location>
</feature>
<feature type="short sequence motif" description="GXGXXG" evidence="6">
    <location>
        <begin position="478"/>
        <end position="483"/>
    </location>
</feature>
<evidence type="ECO:0000256" key="4">
    <source>
        <dbReference type="ARBA" id="ARBA00023098"/>
    </source>
</evidence>
<dbReference type="Gene3D" id="3.30.40.10">
    <property type="entry name" value="Zinc/RING finger domain, C3HC4 (zinc finger)"/>
    <property type="match status" value="1"/>
</dbReference>
<feature type="active site" description="Nucleophile" evidence="6">
    <location>
        <position position="512"/>
    </location>
</feature>
<dbReference type="Gene3D" id="3.40.1090.10">
    <property type="entry name" value="Cytosolic phospholipase A2 catalytic domain"/>
    <property type="match status" value="1"/>
</dbReference>
<dbReference type="GO" id="GO:0047499">
    <property type="term" value="F:calcium-independent phospholipase A2 activity"/>
    <property type="evidence" value="ECO:0007669"/>
    <property type="project" value="TreeGrafter"/>
</dbReference>
<keyword evidence="3" id="KW-0862">Zinc</keyword>
<evidence type="ECO:0000256" key="3">
    <source>
        <dbReference type="ARBA" id="ARBA00022833"/>
    </source>
</evidence>
<dbReference type="GO" id="GO:0016020">
    <property type="term" value="C:membrane"/>
    <property type="evidence" value="ECO:0007669"/>
    <property type="project" value="TreeGrafter"/>
</dbReference>
<comment type="caution">
    <text evidence="9">The sequence shown here is derived from an EMBL/GenBank/DDBJ whole genome shotgun (WGS) entry which is preliminary data.</text>
</comment>
<dbReference type="PROSITE" id="PS00518">
    <property type="entry name" value="ZF_RING_1"/>
    <property type="match status" value="1"/>
</dbReference>
<dbReference type="GO" id="GO:0016042">
    <property type="term" value="P:lipid catabolic process"/>
    <property type="evidence" value="ECO:0007669"/>
    <property type="project" value="UniProtKB-UniRule"/>
</dbReference>
<dbReference type="AlphaFoldDB" id="A0A9W9QMU8"/>
<dbReference type="PROSITE" id="PS50089">
    <property type="entry name" value="ZF_RING_2"/>
    <property type="match status" value="1"/>
</dbReference>
<dbReference type="Pfam" id="PF01734">
    <property type="entry name" value="Patatin"/>
    <property type="match status" value="1"/>
</dbReference>
<evidence type="ECO:0000256" key="5">
    <source>
        <dbReference type="PROSITE-ProRule" id="PRU00175"/>
    </source>
</evidence>
<feature type="domain" description="PNPLA" evidence="8">
    <location>
        <begin position="474"/>
        <end position="686"/>
    </location>
</feature>